<evidence type="ECO:0008006" key="3">
    <source>
        <dbReference type="Google" id="ProtNLM"/>
    </source>
</evidence>
<dbReference type="EMBL" id="BJXJ01000002">
    <property type="protein sequence ID" value="GEM74196.1"/>
    <property type="molecule type" value="Genomic_DNA"/>
</dbReference>
<gene>
    <name evidence="1" type="ORF">VSA01S_03080</name>
</gene>
<accession>A0A511QAA9</accession>
<dbReference type="RefSeq" id="WP_050567251.1">
    <property type="nucleotide sequence ID" value="NZ_BAOJ01000005.1"/>
</dbReference>
<comment type="caution">
    <text evidence="1">The sequence shown here is derived from an EMBL/GenBank/DDBJ whole genome shotgun (WGS) entry which is preliminary data.</text>
</comment>
<sequence length="152" mass="17927">MQLTILFLKVFLILLLTGCHFSPALNWHQGNQITLNKTRIELDSHLWVNLVPIMEKQKNNYLYGSLYFSADKPLPADVMVEAVIIKQGREEWKIQQDTIELRIHDQHYWEVVFAQKVDADMNRRFEVALLLQKLGKTAWLVERGVKVEKVYY</sequence>
<evidence type="ECO:0000313" key="1">
    <source>
        <dbReference type="EMBL" id="GEM74196.1"/>
    </source>
</evidence>
<proteinExistence type="predicted"/>
<keyword evidence="2" id="KW-1185">Reference proteome</keyword>
<reference evidence="1 2" key="1">
    <citation type="submission" date="2019-07" db="EMBL/GenBank/DDBJ databases">
        <title>Whole genome shotgun sequence of Vibrio sagamiensis NBRC 104589.</title>
        <authorList>
            <person name="Hosoyama A."/>
            <person name="Uohara A."/>
            <person name="Ohji S."/>
            <person name="Ichikawa N."/>
        </authorList>
    </citation>
    <scope>NUCLEOTIDE SEQUENCE [LARGE SCALE GENOMIC DNA]</scope>
    <source>
        <strain evidence="1 2">NBRC 104589</strain>
    </source>
</reference>
<organism evidence="1 2">
    <name type="scientific">Vibrio sagamiensis NBRC 104589</name>
    <dbReference type="NCBI Taxonomy" id="1219064"/>
    <lineage>
        <taxon>Bacteria</taxon>
        <taxon>Pseudomonadati</taxon>
        <taxon>Pseudomonadota</taxon>
        <taxon>Gammaproteobacteria</taxon>
        <taxon>Vibrionales</taxon>
        <taxon>Vibrionaceae</taxon>
        <taxon>Vibrio</taxon>
    </lineage>
</organism>
<dbReference type="AlphaFoldDB" id="A0A511QAA9"/>
<name>A0A511QAA9_9VIBR</name>
<protein>
    <recommendedName>
        <fullName evidence="3">DNA polymerase III subunit beta</fullName>
    </recommendedName>
</protein>
<dbReference type="OrthoDB" id="5814891at2"/>
<dbReference type="Proteomes" id="UP000321922">
    <property type="component" value="Unassembled WGS sequence"/>
</dbReference>
<evidence type="ECO:0000313" key="2">
    <source>
        <dbReference type="Proteomes" id="UP000321922"/>
    </source>
</evidence>